<feature type="region of interest" description="Disordered" evidence="2">
    <location>
        <begin position="389"/>
        <end position="408"/>
    </location>
</feature>
<evidence type="ECO:0000256" key="2">
    <source>
        <dbReference type="SAM" id="MobiDB-lite"/>
    </source>
</evidence>
<feature type="region of interest" description="Disordered" evidence="2">
    <location>
        <begin position="1"/>
        <end position="32"/>
    </location>
</feature>
<gene>
    <name evidence="3" type="ORF">Tco025E_01784</name>
</gene>
<sequence>MAEGTARRVRGGRVPLSGPTARSAQLREAPLGDGREAESVLVAATLANRQLQFARSTSAYYEKSNERLVQENEKLESELQKKEQDAAVVMKAFEECLAAARSERAQLRGDMSAARESAQREVAEAMAAIQDTLEERDYHLSSLQKRIEWLEGELASVGAFRESRDTHQCEMEALKKAYADEQASHARDSHTLRLQLMEERVRIRAEEQLLRKRHGDDVRNLALGLLSQKTREVHEENQQLLEEKVFLSGDAKEAREQADALRRENSQLRRSAALARSTEVALTASAARQQREVKLLKAQIEATEENLNEVVGDYERRLQQQAKEHASALRVLTQERDAAKCSAERFRRELVKLRSLSRQMVERRTELEMFFYDALAQVRREKLEERRRGARSIGCRQTNSSSVQPTTPRLRKRDGELLMISDRGMRLPPTPSSRLDGGEGSTPWHNKEAPFGARSTSTNSLPLVALTKRDLSNTQDNRLIPAKEWHYSVTGALQTRFPPLAEEPLLANSDLSCVPSAPKLKDLQAIEISELSWKDKERVLQILFKKLQGRSSVSNENQCISTEDAEFLLFGEAVNPETHTFLTE</sequence>
<dbReference type="EMBL" id="MKKU01000062">
    <property type="protein sequence ID" value="RNF25997.1"/>
    <property type="molecule type" value="Genomic_DNA"/>
</dbReference>
<dbReference type="PANTHER" id="PTHR14845:SF0">
    <property type="entry name" value="DUF4515 DOMAIN-CONTAINING PROTEIN"/>
    <property type="match status" value="1"/>
</dbReference>
<organism evidence="3 4">
    <name type="scientific">Trypanosoma conorhini</name>
    <dbReference type="NCBI Taxonomy" id="83891"/>
    <lineage>
        <taxon>Eukaryota</taxon>
        <taxon>Discoba</taxon>
        <taxon>Euglenozoa</taxon>
        <taxon>Kinetoplastea</taxon>
        <taxon>Metakinetoplastina</taxon>
        <taxon>Trypanosomatida</taxon>
        <taxon>Trypanosomatidae</taxon>
        <taxon>Trypanosoma</taxon>
    </lineage>
</organism>
<proteinExistence type="predicted"/>
<accession>A0A3S5IUI2</accession>
<feature type="region of interest" description="Disordered" evidence="2">
    <location>
        <begin position="423"/>
        <end position="456"/>
    </location>
</feature>
<evidence type="ECO:0000313" key="4">
    <source>
        <dbReference type="Proteomes" id="UP000284403"/>
    </source>
</evidence>
<name>A0A3S5IUI2_9TRYP</name>
<dbReference type="OrthoDB" id="441129at2759"/>
<feature type="coiled-coil region" evidence="1">
    <location>
        <begin position="58"/>
        <end position="135"/>
    </location>
</feature>
<protein>
    <recommendedName>
        <fullName evidence="5">Basal body-orientation factor 1</fullName>
    </recommendedName>
</protein>
<comment type="caution">
    <text evidence="3">The sequence shown here is derived from an EMBL/GenBank/DDBJ whole genome shotgun (WGS) entry which is preliminary data.</text>
</comment>
<dbReference type="RefSeq" id="XP_029231203.1">
    <property type="nucleotide sequence ID" value="XM_029368720.1"/>
</dbReference>
<evidence type="ECO:0008006" key="5">
    <source>
        <dbReference type="Google" id="ProtNLM"/>
    </source>
</evidence>
<feature type="coiled-coil region" evidence="1">
    <location>
        <begin position="237"/>
        <end position="349"/>
    </location>
</feature>
<evidence type="ECO:0000256" key="1">
    <source>
        <dbReference type="SAM" id="Coils"/>
    </source>
</evidence>
<dbReference type="AlphaFoldDB" id="A0A3S5IUI2"/>
<feature type="compositionally biased region" description="Polar residues" evidence="2">
    <location>
        <begin position="395"/>
        <end position="407"/>
    </location>
</feature>
<reference evidence="3 4" key="1">
    <citation type="journal article" date="2018" name="BMC Genomics">
        <title>Genomic comparison of Trypanosoma conorhini and Trypanosoma rangeli to Trypanosoma cruzi strains of high and low virulence.</title>
        <authorList>
            <person name="Bradwell K.R."/>
            <person name="Koparde V.N."/>
            <person name="Matveyev A.V."/>
            <person name="Serrano M.G."/>
            <person name="Alves J.M."/>
            <person name="Parikh H."/>
            <person name="Huang B."/>
            <person name="Lee V."/>
            <person name="Espinosa-Alvarez O."/>
            <person name="Ortiz P.A."/>
            <person name="Costa-Martins A.G."/>
            <person name="Teixeira M.M."/>
            <person name="Buck G.A."/>
        </authorList>
    </citation>
    <scope>NUCLEOTIDE SEQUENCE [LARGE SCALE GENOMIC DNA]</scope>
    <source>
        <strain evidence="3 4">025E</strain>
    </source>
</reference>
<keyword evidence="1" id="KW-0175">Coiled coil</keyword>
<dbReference type="Proteomes" id="UP000284403">
    <property type="component" value="Unassembled WGS sequence"/>
</dbReference>
<keyword evidence="4" id="KW-1185">Reference proteome</keyword>
<dbReference type="PANTHER" id="PTHR14845">
    <property type="entry name" value="COILED-COIL DOMAIN-CONTAINING 166"/>
    <property type="match status" value="1"/>
</dbReference>
<dbReference type="GeneID" id="40315395"/>
<evidence type="ECO:0000313" key="3">
    <source>
        <dbReference type="EMBL" id="RNF25997.1"/>
    </source>
</evidence>